<feature type="region of interest" description="Disordered" evidence="1">
    <location>
        <begin position="27"/>
        <end position="55"/>
    </location>
</feature>
<name>A0A3L6DDE7_MAIZE</name>
<gene>
    <name evidence="2" type="ORF">Zm00014a_005608</name>
</gene>
<dbReference type="EMBL" id="NCVQ01000010">
    <property type="protein sequence ID" value="PWZ06605.1"/>
    <property type="molecule type" value="Genomic_DNA"/>
</dbReference>
<dbReference type="AlphaFoldDB" id="A0A3L6DDE7"/>
<evidence type="ECO:0000313" key="2">
    <source>
        <dbReference type="EMBL" id="PWZ06605.1"/>
    </source>
</evidence>
<accession>A0A3L6DDE7</accession>
<protein>
    <submittedName>
        <fullName evidence="2">Uncharacterized protein</fullName>
    </submittedName>
</protein>
<proteinExistence type="predicted"/>
<reference evidence="2" key="1">
    <citation type="journal article" date="2018" name="Nat. Genet.">
        <title>Extensive intraspecific gene order and gene structural variations between Mo17 and other maize genomes.</title>
        <authorList>
            <person name="Sun S."/>
            <person name="Zhou Y."/>
            <person name="Chen J."/>
            <person name="Shi J."/>
            <person name="Zhao H."/>
            <person name="Zhao H."/>
            <person name="Song W."/>
            <person name="Zhang M."/>
            <person name="Cui Y."/>
            <person name="Dong X."/>
            <person name="Liu H."/>
            <person name="Ma X."/>
            <person name="Jiao Y."/>
            <person name="Wang B."/>
            <person name="Wei X."/>
            <person name="Stein J.C."/>
            <person name="Glaubitz J.C."/>
            <person name="Lu F."/>
            <person name="Yu G."/>
            <person name="Liang C."/>
            <person name="Fengler K."/>
            <person name="Li B."/>
            <person name="Rafalski A."/>
            <person name="Schnable P.S."/>
            <person name="Ware D.H."/>
            <person name="Buckler E.S."/>
            <person name="Lai J."/>
        </authorList>
    </citation>
    <scope>NUCLEOTIDE SEQUENCE [LARGE SCALE GENOMIC DNA]</scope>
    <source>
        <tissue evidence="2">Seedling</tissue>
    </source>
</reference>
<comment type="caution">
    <text evidence="2">The sequence shown here is derived from an EMBL/GenBank/DDBJ whole genome shotgun (WGS) entry which is preliminary data.</text>
</comment>
<evidence type="ECO:0000256" key="1">
    <source>
        <dbReference type="SAM" id="MobiDB-lite"/>
    </source>
</evidence>
<dbReference type="Proteomes" id="UP000251960">
    <property type="component" value="Chromosome 9"/>
</dbReference>
<sequence>METEQRCAPTQGSRHGKEVQLVELGAGGGWEHERSTTRRLAQGRREGWMGEKVGGSQVRRLPGHYMLGDGNPCKHAHGSWSMGGRSDFISTTQLTREYGPTNDEECNQILWGHVTASRSQFGLVA</sequence>
<organism evidence="2">
    <name type="scientific">Zea mays</name>
    <name type="common">Maize</name>
    <dbReference type="NCBI Taxonomy" id="4577"/>
    <lineage>
        <taxon>Eukaryota</taxon>
        <taxon>Viridiplantae</taxon>
        <taxon>Streptophyta</taxon>
        <taxon>Embryophyta</taxon>
        <taxon>Tracheophyta</taxon>
        <taxon>Spermatophyta</taxon>
        <taxon>Magnoliopsida</taxon>
        <taxon>Liliopsida</taxon>
        <taxon>Poales</taxon>
        <taxon>Poaceae</taxon>
        <taxon>PACMAD clade</taxon>
        <taxon>Panicoideae</taxon>
        <taxon>Andropogonodae</taxon>
        <taxon>Andropogoneae</taxon>
        <taxon>Tripsacinae</taxon>
        <taxon>Zea</taxon>
    </lineage>
</organism>